<dbReference type="PANTHER" id="PTHR48258">
    <property type="entry name" value="DUF4218 DOMAIN-CONTAINING PROTEIN-RELATED"/>
    <property type="match status" value="1"/>
</dbReference>
<dbReference type="EnsemblPlants" id="AUR62006163-RA">
    <property type="protein sequence ID" value="AUR62006163-RA:cds"/>
    <property type="gene ID" value="AUR62006163"/>
</dbReference>
<protein>
    <recommendedName>
        <fullName evidence="1">DUF4218 domain-containing protein</fullName>
    </recommendedName>
</protein>
<dbReference type="Gramene" id="AUR62006163-RA">
    <property type="protein sequence ID" value="AUR62006163-RA:cds"/>
    <property type="gene ID" value="AUR62006163"/>
</dbReference>
<evidence type="ECO:0000313" key="2">
    <source>
        <dbReference type="EnsemblPlants" id="AUR62006163-RA:cds"/>
    </source>
</evidence>
<reference evidence="2" key="2">
    <citation type="submission" date="2021-03" db="UniProtKB">
        <authorList>
            <consortium name="EnsemblPlants"/>
        </authorList>
    </citation>
    <scope>IDENTIFICATION</scope>
</reference>
<organism evidence="2 3">
    <name type="scientific">Chenopodium quinoa</name>
    <name type="common">Quinoa</name>
    <dbReference type="NCBI Taxonomy" id="63459"/>
    <lineage>
        <taxon>Eukaryota</taxon>
        <taxon>Viridiplantae</taxon>
        <taxon>Streptophyta</taxon>
        <taxon>Embryophyta</taxon>
        <taxon>Tracheophyta</taxon>
        <taxon>Spermatophyta</taxon>
        <taxon>Magnoliopsida</taxon>
        <taxon>eudicotyledons</taxon>
        <taxon>Gunneridae</taxon>
        <taxon>Pentapetalae</taxon>
        <taxon>Caryophyllales</taxon>
        <taxon>Chenopodiaceae</taxon>
        <taxon>Chenopodioideae</taxon>
        <taxon>Atripliceae</taxon>
        <taxon>Chenopodium</taxon>
    </lineage>
</organism>
<accession>A0A803L2S4</accession>
<dbReference type="InterPro" id="IPR025452">
    <property type="entry name" value="DUF4218"/>
</dbReference>
<evidence type="ECO:0000259" key="1">
    <source>
        <dbReference type="Pfam" id="PF13960"/>
    </source>
</evidence>
<keyword evidence="3" id="KW-1185">Reference proteome</keyword>
<proteinExistence type="predicted"/>
<feature type="domain" description="DUF4218" evidence="1">
    <location>
        <begin position="104"/>
        <end position="144"/>
    </location>
</feature>
<reference evidence="2" key="1">
    <citation type="journal article" date="2017" name="Nature">
        <title>The genome of Chenopodium quinoa.</title>
        <authorList>
            <person name="Jarvis D.E."/>
            <person name="Ho Y.S."/>
            <person name="Lightfoot D.J."/>
            <person name="Schmoeckel S.M."/>
            <person name="Li B."/>
            <person name="Borm T.J.A."/>
            <person name="Ohyanagi H."/>
            <person name="Mineta K."/>
            <person name="Michell C.T."/>
            <person name="Saber N."/>
            <person name="Kharbatia N.M."/>
            <person name="Rupper R.R."/>
            <person name="Sharp A.R."/>
            <person name="Dally N."/>
            <person name="Boughton B.A."/>
            <person name="Woo Y.H."/>
            <person name="Gao G."/>
            <person name="Schijlen E.G.W.M."/>
            <person name="Guo X."/>
            <person name="Momin A.A."/>
            <person name="Negrao S."/>
            <person name="Al-Babili S."/>
            <person name="Gehring C."/>
            <person name="Roessner U."/>
            <person name="Jung C."/>
            <person name="Murphy K."/>
            <person name="Arold S.T."/>
            <person name="Gojobori T."/>
            <person name="van der Linden C.G."/>
            <person name="van Loo E.N."/>
            <person name="Jellen E.N."/>
            <person name="Maughan P.J."/>
            <person name="Tester M."/>
        </authorList>
    </citation>
    <scope>NUCLEOTIDE SEQUENCE [LARGE SCALE GENOMIC DNA]</scope>
    <source>
        <strain evidence="2">cv. PI 614886</strain>
    </source>
</reference>
<dbReference type="Pfam" id="PF13960">
    <property type="entry name" value="DUF4218"/>
    <property type="match status" value="1"/>
</dbReference>
<evidence type="ECO:0000313" key="3">
    <source>
        <dbReference type="Proteomes" id="UP000596660"/>
    </source>
</evidence>
<dbReference type="PANTHER" id="PTHR48258:SF8">
    <property type="entry name" value="DUF4216 DOMAIN-CONTAINING PROTEIN"/>
    <property type="match status" value="1"/>
</dbReference>
<dbReference type="Proteomes" id="UP000596660">
    <property type="component" value="Unplaced"/>
</dbReference>
<name>A0A803L2S4_CHEQI</name>
<dbReference type="AlphaFoldDB" id="A0A803L2S4"/>
<sequence>MDNSLFIFRKGFNMAYIFLYVDDIILTTSSDTLRRSIMDLLSSEFAMKDLSPLNYFLGKGVACVCCSVARPARDWVGCSCSNLLVFWLAGLLNAAALPLAQRLEEIKLVGPVALRCMYAIERYLQELKSDARNKGRPEASMCKNSMMSLENVGDEGLSSDDDEYIPHCEIEDNEDVPSLKVPITKPTLKCPSSKRRCRFDYLPKQQERQNNKRSNKRCSCGINFDLLKQKGITLNSSDLAQAFVYLVVDVEELFKEYLALKTVVASPSSDAGASIEVLHLEYEAKICDLHVELYKLRKEYNEVQLKKLGTKEHDLSDCLRHMNRLLVAQSTLNFLTSQPGNSQRYGLWN</sequence>